<name>A0A7J0DUQ6_9ERIC</name>
<dbReference type="Proteomes" id="UP000585474">
    <property type="component" value="Unassembled WGS sequence"/>
</dbReference>
<comment type="caution">
    <text evidence="1">The sequence shown here is derived from an EMBL/GenBank/DDBJ whole genome shotgun (WGS) entry which is preliminary data.</text>
</comment>
<evidence type="ECO:0000313" key="1">
    <source>
        <dbReference type="EMBL" id="GFS42074.1"/>
    </source>
</evidence>
<keyword evidence="2" id="KW-1185">Reference proteome</keyword>
<gene>
    <name evidence="1" type="ORF">Acr_00g0077920</name>
</gene>
<accession>A0A7J0DUQ6</accession>
<sequence>MVVVPPSIEKETNIMTPDELDLLRESYSFPPHMQLRIPEEGETITSTRPGKGSQRVAKGSQCPARPQRVAKGSQSVANIFTIFELGRGAISLWHAYKYAMPISEFKHLFSLNNKPKPDHDWLYFKARYKKTLLRGYPSNVKGWKKKIFFTSRDDWEFFKGSSQEYGVSRVPKSWGIPGRHSSSPDPAVGSLVLSGLWHPAKRIRARTDLQMMFLPHRVTLVSPVIPEMNYLEVATLETAR</sequence>
<dbReference type="AlphaFoldDB" id="A0A7J0DUQ6"/>
<evidence type="ECO:0000313" key="2">
    <source>
        <dbReference type="Proteomes" id="UP000585474"/>
    </source>
</evidence>
<proteinExistence type="predicted"/>
<organism evidence="1 2">
    <name type="scientific">Actinidia rufa</name>
    <dbReference type="NCBI Taxonomy" id="165716"/>
    <lineage>
        <taxon>Eukaryota</taxon>
        <taxon>Viridiplantae</taxon>
        <taxon>Streptophyta</taxon>
        <taxon>Embryophyta</taxon>
        <taxon>Tracheophyta</taxon>
        <taxon>Spermatophyta</taxon>
        <taxon>Magnoliopsida</taxon>
        <taxon>eudicotyledons</taxon>
        <taxon>Gunneridae</taxon>
        <taxon>Pentapetalae</taxon>
        <taxon>asterids</taxon>
        <taxon>Ericales</taxon>
        <taxon>Actinidiaceae</taxon>
        <taxon>Actinidia</taxon>
    </lineage>
</organism>
<dbReference type="EMBL" id="BJWL01000392">
    <property type="protein sequence ID" value="GFS42074.1"/>
    <property type="molecule type" value="Genomic_DNA"/>
</dbReference>
<reference evidence="2" key="1">
    <citation type="submission" date="2019-07" db="EMBL/GenBank/DDBJ databases">
        <title>De Novo Assembly of kiwifruit Actinidia rufa.</title>
        <authorList>
            <person name="Sugita-Konishi S."/>
            <person name="Sato K."/>
            <person name="Mori E."/>
            <person name="Abe Y."/>
            <person name="Kisaki G."/>
            <person name="Hamano K."/>
            <person name="Suezawa K."/>
            <person name="Otani M."/>
            <person name="Fukuda T."/>
            <person name="Manabe T."/>
            <person name="Gomi K."/>
            <person name="Tabuchi M."/>
            <person name="Akimitsu K."/>
            <person name="Kataoka I."/>
        </authorList>
    </citation>
    <scope>NUCLEOTIDE SEQUENCE [LARGE SCALE GENOMIC DNA]</scope>
    <source>
        <strain evidence="2">cv. Fuchu</strain>
    </source>
</reference>
<protein>
    <submittedName>
        <fullName evidence="1">Uncharacterized protein</fullName>
    </submittedName>
</protein>